<dbReference type="PANTHER" id="PTHR43000">
    <property type="entry name" value="DTDP-D-GLUCOSE 4,6-DEHYDRATASE-RELATED"/>
    <property type="match status" value="1"/>
</dbReference>
<dbReference type="InterPro" id="IPR036291">
    <property type="entry name" value="NAD(P)-bd_dom_sf"/>
</dbReference>
<evidence type="ECO:0000259" key="1">
    <source>
        <dbReference type="Pfam" id="PF16363"/>
    </source>
</evidence>
<feature type="domain" description="NAD(P)-binding" evidence="1">
    <location>
        <begin position="32"/>
        <end position="340"/>
    </location>
</feature>
<name>A0A381VAN9_9ZZZZ</name>
<organism evidence="2">
    <name type="scientific">marine metagenome</name>
    <dbReference type="NCBI Taxonomy" id="408172"/>
    <lineage>
        <taxon>unclassified sequences</taxon>
        <taxon>metagenomes</taxon>
        <taxon>ecological metagenomes</taxon>
    </lineage>
</organism>
<reference evidence="2" key="1">
    <citation type="submission" date="2018-05" db="EMBL/GenBank/DDBJ databases">
        <authorList>
            <person name="Lanie J.A."/>
            <person name="Ng W.-L."/>
            <person name="Kazmierczak K.M."/>
            <person name="Andrzejewski T.M."/>
            <person name="Davidsen T.M."/>
            <person name="Wayne K.J."/>
            <person name="Tettelin H."/>
            <person name="Glass J.I."/>
            <person name="Rusch D."/>
            <person name="Podicherti R."/>
            <person name="Tsui H.-C.T."/>
            <person name="Winkler M.E."/>
        </authorList>
    </citation>
    <scope>NUCLEOTIDE SEQUENCE</scope>
</reference>
<feature type="non-terminal residue" evidence="2">
    <location>
        <position position="1"/>
    </location>
</feature>
<dbReference type="InterPro" id="IPR016040">
    <property type="entry name" value="NAD(P)-bd_dom"/>
</dbReference>
<evidence type="ECO:0000313" key="2">
    <source>
        <dbReference type="EMBL" id="SVA36838.1"/>
    </source>
</evidence>
<dbReference type="SUPFAM" id="SSF51735">
    <property type="entry name" value="NAD(P)-binding Rossmann-fold domains"/>
    <property type="match status" value="1"/>
</dbReference>
<dbReference type="Gene3D" id="3.40.50.720">
    <property type="entry name" value="NAD(P)-binding Rossmann-like Domain"/>
    <property type="match status" value="1"/>
</dbReference>
<dbReference type="NCBIfam" id="TIGR02622">
    <property type="entry name" value="CDP_4_6_dhtase"/>
    <property type="match status" value="1"/>
</dbReference>
<dbReference type="Pfam" id="PF16363">
    <property type="entry name" value="GDP_Man_Dehyd"/>
    <property type="match status" value="1"/>
</dbReference>
<dbReference type="InterPro" id="IPR013445">
    <property type="entry name" value="CDP_4_6_deHydtase"/>
</dbReference>
<dbReference type="AlphaFoldDB" id="A0A381VAN9"/>
<dbReference type="EMBL" id="UINC01008173">
    <property type="protein sequence ID" value="SVA36838.1"/>
    <property type="molecule type" value="Genomic_DNA"/>
</dbReference>
<dbReference type="Gene3D" id="3.90.25.10">
    <property type="entry name" value="UDP-galactose 4-epimerase, domain 1"/>
    <property type="match status" value="1"/>
</dbReference>
<proteinExistence type="predicted"/>
<gene>
    <name evidence="2" type="ORF">METZ01_LOCUS89692</name>
</gene>
<protein>
    <recommendedName>
        <fullName evidence="1">NAD(P)-binding domain-containing protein</fullName>
    </recommendedName>
</protein>
<sequence>VECLFLGGSRSDDKLTGLADALTSFYTGRRVLVTGHTGFKGSWLTLWLRKMGATTVGVSLPPTSPLSMFSSAELASDDDNFCDVRTAEALSDVFVEFKPEIVFHLAAQAIVGVAYRDPLATFETNVMGTANILDCVRSHPCVAAAVMITSDKCYENVEQVWGYREHDRLGGVDPYSASKAGAEIVISSFTRSFFEEEETAWVASARAGNVVGGGDWSEFRLIPDCVRSLRDEVPIKLRSPQATRPWQFVLEPLAGYLLLGKRLVEEGKAFQGAWNFGPPVDNTKTVEHGAQATVEAWGDGTIERLPTAPFHESMLLQLDSTKARRYLGWRSVVDFSETMQLTTDWYKHQHTTGDASMREYSMSQLDAFEELLNREVSL</sequence>
<accession>A0A381VAN9</accession>